<keyword evidence="1" id="KW-0472">Membrane</keyword>
<organism evidence="3 4">
    <name type="scientific">Paenibacillus radicis</name>
    <name type="common">ex Gao et al. 2016</name>
    <dbReference type="NCBI Taxonomy" id="1737354"/>
    <lineage>
        <taxon>Bacteria</taxon>
        <taxon>Bacillati</taxon>
        <taxon>Bacillota</taxon>
        <taxon>Bacilli</taxon>
        <taxon>Bacillales</taxon>
        <taxon>Paenibacillaceae</taxon>
        <taxon>Paenibacillus</taxon>
    </lineage>
</organism>
<dbReference type="InterPro" id="IPR025164">
    <property type="entry name" value="Toastrack_DUF4097"/>
</dbReference>
<reference evidence="3 4" key="1">
    <citation type="journal article" date="2014" name="Int. J. Syst. Evol. Microbiol.">
        <title>Complete genome sequence of Corynebacterium casei LMG S-19264T (=DSM 44701T), isolated from a smear-ripened cheese.</title>
        <authorList>
            <consortium name="US DOE Joint Genome Institute (JGI-PGF)"/>
            <person name="Walter F."/>
            <person name="Albersmeier A."/>
            <person name="Kalinowski J."/>
            <person name="Ruckert C."/>
        </authorList>
    </citation>
    <scope>NUCLEOTIDE SEQUENCE [LARGE SCALE GENOMIC DNA]</scope>
    <source>
        <strain evidence="3 4">CGMCC 1.15286</strain>
    </source>
</reference>
<gene>
    <name evidence="3" type="ORF">GCM10010918_17270</name>
</gene>
<accession>A0A917H0R3</accession>
<dbReference type="Pfam" id="PF13349">
    <property type="entry name" value="DUF4097"/>
    <property type="match status" value="1"/>
</dbReference>
<dbReference type="Proteomes" id="UP000600247">
    <property type="component" value="Unassembled WGS sequence"/>
</dbReference>
<feature type="domain" description="DUF4097" evidence="2">
    <location>
        <begin position="127"/>
        <end position="277"/>
    </location>
</feature>
<evidence type="ECO:0000313" key="3">
    <source>
        <dbReference type="EMBL" id="GGG63812.1"/>
    </source>
</evidence>
<evidence type="ECO:0000259" key="2">
    <source>
        <dbReference type="Pfam" id="PF13349"/>
    </source>
</evidence>
<feature type="transmembrane region" description="Helical" evidence="1">
    <location>
        <begin position="6"/>
        <end position="23"/>
    </location>
</feature>
<evidence type="ECO:0000256" key="1">
    <source>
        <dbReference type="SAM" id="Phobius"/>
    </source>
</evidence>
<dbReference type="RefSeq" id="WP_188888484.1">
    <property type="nucleotide sequence ID" value="NZ_BMHY01000002.1"/>
</dbReference>
<dbReference type="EMBL" id="BMHY01000002">
    <property type="protein sequence ID" value="GGG63812.1"/>
    <property type="molecule type" value="Genomic_DNA"/>
</dbReference>
<proteinExistence type="predicted"/>
<protein>
    <recommendedName>
        <fullName evidence="2">DUF4097 domain-containing protein</fullName>
    </recommendedName>
</protein>
<name>A0A917H0R3_9BACL</name>
<keyword evidence="1" id="KW-1133">Transmembrane helix</keyword>
<keyword evidence="1" id="KW-0812">Transmembrane</keyword>
<evidence type="ECO:0000313" key="4">
    <source>
        <dbReference type="Proteomes" id="UP000600247"/>
    </source>
</evidence>
<dbReference type="AlphaFoldDB" id="A0A917H0R3"/>
<keyword evidence="4" id="KW-1185">Reference proteome</keyword>
<comment type="caution">
    <text evidence="3">The sequence shown here is derived from an EMBL/GenBank/DDBJ whole genome shotgun (WGS) entry which is preliminary data.</text>
</comment>
<sequence length="278" mass="30272">MRKWVASALILLGIGIIGVFLTFDRDEMWNFGTEPYSKSETIDASSARNIAIETKSLNVNVVRGTQKEVVVRLEGRASAKYADRFDMDVEQSGDTLHIIGKYKDALTIGFNFENIKLIVELPEKAWDQFEVKSASGNIRLADIQASQLELANSSGNIKVEDYAVTQLNFAIGSGNIVLEDGTGEIKGDTRSGNVHIDSEQILNPITLKVRSGNVKIESENEPESAKIQFRTGSGNSKVKWSQFSTVNSNDGGLDGVVGSGSGNIVIDVETRSGNLRIQ</sequence>